<feature type="transmembrane region" description="Helical" evidence="1">
    <location>
        <begin position="36"/>
        <end position="62"/>
    </location>
</feature>
<dbReference type="Pfam" id="PF19607">
    <property type="entry name" value="DUF6112"/>
    <property type="match status" value="1"/>
</dbReference>
<organism evidence="2 3">
    <name type="scientific">Sphaerisporangium album</name>
    <dbReference type="NCBI Taxonomy" id="509200"/>
    <lineage>
        <taxon>Bacteria</taxon>
        <taxon>Bacillati</taxon>
        <taxon>Actinomycetota</taxon>
        <taxon>Actinomycetes</taxon>
        <taxon>Streptosporangiales</taxon>
        <taxon>Streptosporangiaceae</taxon>
        <taxon>Sphaerisporangium</taxon>
    </lineage>
</organism>
<sequence length="101" mass="10276">MMSPRPAPSSLPIPTIEPNPNGLPGQAAFADIVGGLLWYGLLGALATIAISCLVLGLGRYFANHHAVSSGRLGLFGGLAMAIVIGGARQLVSWAYSIGAGF</sequence>
<feature type="transmembrane region" description="Helical" evidence="1">
    <location>
        <begin position="74"/>
        <end position="95"/>
    </location>
</feature>
<name>A0A367EJU2_9ACTN</name>
<keyword evidence="3" id="KW-1185">Reference proteome</keyword>
<evidence type="ECO:0000313" key="3">
    <source>
        <dbReference type="Proteomes" id="UP000253094"/>
    </source>
</evidence>
<dbReference type="InterPro" id="IPR046094">
    <property type="entry name" value="DUF6112"/>
</dbReference>
<evidence type="ECO:0000256" key="1">
    <source>
        <dbReference type="SAM" id="Phobius"/>
    </source>
</evidence>
<dbReference type="Proteomes" id="UP000253094">
    <property type="component" value="Unassembled WGS sequence"/>
</dbReference>
<gene>
    <name evidence="2" type="ORF">DQ384_39260</name>
</gene>
<keyword evidence="1" id="KW-1133">Transmembrane helix</keyword>
<dbReference type="EMBL" id="QOIL01000038">
    <property type="protein sequence ID" value="RCG18233.1"/>
    <property type="molecule type" value="Genomic_DNA"/>
</dbReference>
<keyword evidence="1" id="KW-0812">Transmembrane</keyword>
<accession>A0A367EJU2</accession>
<comment type="caution">
    <text evidence="2">The sequence shown here is derived from an EMBL/GenBank/DDBJ whole genome shotgun (WGS) entry which is preliminary data.</text>
</comment>
<dbReference type="AlphaFoldDB" id="A0A367EJU2"/>
<keyword evidence="1" id="KW-0472">Membrane</keyword>
<evidence type="ECO:0000313" key="2">
    <source>
        <dbReference type="EMBL" id="RCG18233.1"/>
    </source>
</evidence>
<protein>
    <submittedName>
        <fullName evidence="2">Uncharacterized protein</fullName>
    </submittedName>
</protein>
<reference evidence="2 3" key="1">
    <citation type="submission" date="2018-06" db="EMBL/GenBank/DDBJ databases">
        <title>Sphaerisporangium craniellae sp. nov., isolated from a marine sponge in the South China Sea.</title>
        <authorList>
            <person name="Li L."/>
        </authorList>
    </citation>
    <scope>NUCLEOTIDE SEQUENCE [LARGE SCALE GENOMIC DNA]</scope>
    <source>
        <strain evidence="2 3">CCTCC AA 208026</strain>
    </source>
</reference>
<proteinExistence type="predicted"/>